<name>A0A9P7FVL7_9AGAR</name>
<dbReference type="EMBL" id="JABCKI010006007">
    <property type="protein sequence ID" value="KAG5635887.1"/>
    <property type="molecule type" value="Genomic_DNA"/>
</dbReference>
<evidence type="ECO:0000256" key="1">
    <source>
        <dbReference type="SAM" id="MobiDB-lite"/>
    </source>
</evidence>
<feature type="region of interest" description="Disordered" evidence="1">
    <location>
        <begin position="430"/>
        <end position="450"/>
    </location>
</feature>
<feature type="region of interest" description="Disordered" evidence="1">
    <location>
        <begin position="216"/>
        <end position="238"/>
    </location>
</feature>
<reference evidence="2" key="2">
    <citation type="submission" date="2021-10" db="EMBL/GenBank/DDBJ databases">
        <title>Phylogenomics reveals ancestral predisposition of the termite-cultivated fungus Termitomyces towards a domesticated lifestyle.</title>
        <authorList>
            <person name="Auxier B."/>
            <person name="Grum-Grzhimaylo A."/>
            <person name="Cardenas M.E."/>
            <person name="Lodge J.D."/>
            <person name="Laessoe T."/>
            <person name="Pedersen O."/>
            <person name="Smith M.E."/>
            <person name="Kuyper T.W."/>
            <person name="Franco-Molano E.A."/>
            <person name="Baroni T.J."/>
            <person name="Aanen D.K."/>
        </authorList>
    </citation>
    <scope>NUCLEOTIDE SEQUENCE</scope>
    <source>
        <strain evidence="2">D49</strain>
    </source>
</reference>
<dbReference type="AlphaFoldDB" id="A0A9P7FVL7"/>
<reference evidence="2" key="1">
    <citation type="submission" date="2021-02" db="EMBL/GenBank/DDBJ databases">
        <authorList>
            <person name="Nieuwenhuis M."/>
            <person name="Van De Peppel L.J.J."/>
        </authorList>
    </citation>
    <scope>NUCLEOTIDE SEQUENCE</scope>
    <source>
        <strain evidence="2">D49</strain>
    </source>
</reference>
<dbReference type="Proteomes" id="UP000717328">
    <property type="component" value="Unassembled WGS sequence"/>
</dbReference>
<feature type="region of interest" description="Disordered" evidence="1">
    <location>
        <begin position="329"/>
        <end position="371"/>
    </location>
</feature>
<evidence type="ECO:0000313" key="3">
    <source>
        <dbReference type="Proteomes" id="UP000717328"/>
    </source>
</evidence>
<comment type="caution">
    <text evidence="2">The sequence shown here is derived from an EMBL/GenBank/DDBJ whole genome shotgun (WGS) entry which is preliminary data.</text>
</comment>
<keyword evidence="3" id="KW-1185">Reference proteome</keyword>
<proteinExistence type="predicted"/>
<feature type="region of interest" description="Disordered" evidence="1">
    <location>
        <begin position="467"/>
        <end position="487"/>
    </location>
</feature>
<feature type="region of interest" description="Disordered" evidence="1">
    <location>
        <begin position="570"/>
        <end position="589"/>
    </location>
</feature>
<feature type="compositionally biased region" description="Polar residues" evidence="1">
    <location>
        <begin position="148"/>
        <end position="159"/>
    </location>
</feature>
<gene>
    <name evidence="2" type="ORF">H0H81_009768</name>
</gene>
<sequence length="589" mass="62362">MTQSVTLSESSLAILVDIAPLTSSESENELELAASPSTQSVSSTSASSFAASPQSSIFSPEVTHSIENQSNAHEVEETSSTGISRTQEEAESPIPPSGIRSDQEHIASHNSTPRSSRHSTSPRTRSPQLPLRSSGPPSPNLPSREEWSTGSARLSTTSELPLVADPGATVDVTDQEDESAGRVTRFLQASERTMQQALEGKDASKDTVLEQFSNEDGAAILTPPDVIAPDDENESQVIGDDPRVVDNLLNFDKSQGIPQGEGGSANLSQLLVQSESDLHPIFSSSSSAPLVVVPSESRFAGELLEESDQRTINGCGDRLSVEVEEVSPIPTVPGNAQLPHKSSTPPMSPVSVDRQHHARAKSPRELPAHTPLQAVDEDDAELHFPLDAPTTYRHGPVPNLTPTIHSSFSLMMLDKVQETDNAKHLVVYTDPREPSSSEGAGGHDEPQRYTALGFPSSPVLVQRTSLPTARPQPRPLQSGPGPVLNGSSLAPGRLGGHTANIINSFRTSASLEEALFAQGRVAGDEAVCANSGLASGTSEGSPSGRTSVEDIVDNDLVTRVPRLPQLEVGGAIPGRTARSPIPRVPRRIV</sequence>
<feature type="region of interest" description="Disordered" evidence="1">
    <location>
        <begin position="24"/>
        <end position="181"/>
    </location>
</feature>
<evidence type="ECO:0000313" key="2">
    <source>
        <dbReference type="EMBL" id="KAG5635887.1"/>
    </source>
</evidence>
<organism evidence="2 3">
    <name type="scientific">Sphagnurus paluster</name>
    <dbReference type="NCBI Taxonomy" id="117069"/>
    <lineage>
        <taxon>Eukaryota</taxon>
        <taxon>Fungi</taxon>
        <taxon>Dikarya</taxon>
        <taxon>Basidiomycota</taxon>
        <taxon>Agaricomycotina</taxon>
        <taxon>Agaricomycetes</taxon>
        <taxon>Agaricomycetidae</taxon>
        <taxon>Agaricales</taxon>
        <taxon>Tricholomatineae</taxon>
        <taxon>Lyophyllaceae</taxon>
        <taxon>Sphagnurus</taxon>
    </lineage>
</organism>
<feature type="compositionally biased region" description="Polar residues" evidence="1">
    <location>
        <begin position="65"/>
        <end position="85"/>
    </location>
</feature>
<feature type="compositionally biased region" description="Low complexity" evidence="1">
    <location>
        <begin position="108"/>
        <end position="127"/>
    </location>
</feature>
<feature type="compositionally biased region" description="Basic and acidic residues" evidence="1">
    <location>
        <begin position="430"/>
        <end position="447"/>
    </location>
</feature>
<protein>
    <submittedName>
        <fullName evidence="2">Uncharacterized protein</fullName>
    </submittedName>
</protein>
<feature type="compositionally biased region" description="Low complexity" evidence="1">
    <location>
        <begin position="31"/>
        <end position="59"/>
    </location>
</feature>
<accession>A0A9P7FVL7</accession>